<sequence length="870" mass="95253">MSINNYVALFFSFWIGLGGGETHTIYYFRGLVRAFCRSARESVAANNKGEDDRQELSDPRRLEEKVVDGDMIVARGEGDQETGWLDSPDYDAEDMGSISDSVLATKSPPQQPSAFAPWAMTNLPRRLLHDCIEAEFLPSKLRGRPSTGIKTMLHTADVLLQAWPAPASPPARPRRGRKSPSGLEAAHLEAFNVDETSEQYRLNILALFFGTPPLTSTAFWTHTKALGLNVKNVAGYYDAILQAALDRGVSEELGEDIGTDVSQAGADPQDEQTCHVDGPSGRDKDDYNSSSDDEVGGQREGSPELGRNTSEHSQSQLQSEEQEGQEKEAPGVDGSFDTEELQESHRSELYNGGDFEDDFEVGKSFTLASFSLASTKIKDEVEFGVEVEGIPPAVDDRRTSSCANAPTFPSIAPRKVHSPEPVPKTQTAQTQPAQVQDAHAHMHALSQPQQQSLVHTVDDNLAASEGAFLAEMETTDYRDKLGLCAASRTRILAAGSEEGWLDSSTIMAFLRWAVSYRPAWRVADCLELDVLRAGGGPADGGGLGFEVSLHWQKAEKVLLPLNTGGRNKIRNNHWVLLAIEASPSKKVSLYDSMPDGQDNAWDCGVFVITAALRLVCGREHVQPGQTDSLVVRRWLECLLTAAGQCTGQSDSDSVSDSVNVNHVSNVNGVGKIITPGLPDILDACDKQPNVAVNTAISVPLIPGLSPLSADDVLRFQQQMVQEQRRLSQALCKAVSQSLDRAGRKQHQLRELSSFLEQMVLLYSPAVARINEQISEARAQIDHLEGLSQSLYEHPYRLTGLTAQFRRQKSNLKKVDIFWSNYAQLIAASERLVPAVRAKVETELEEVTKTRAGLEERLLQATSPLEGRLTE</sequence>
<name>A0A423VCI2_CYTCH</name>
<feature type="region of interest" description="Disordered" evidence="1">
    <location>
        <begin position="259"/>
        <end position="352"/>
    </location>
</feature>
<dbReference type="AlphaFoldDB" id="A0A423VCI2"/>
<gene>
    <name evidence="2" type="ORF">VSDG_09512</name>
</gene>
<comment type="caution">
    <text evidence="2">The sequence shown here is derived from an EMBL/GenBank/DDBJ whole genome shotgun (WGS) entry which is preliminary data.</text>
</comment>
<dbReference type="Proteomes" id="UP000284375">
    <property type="component" value="Unassembled WGS sequence"/>
</dbReference>
<protein>
    <submittedName>
        <fullName evidence="2">Uncharacterized protein</fullName>
    </submittedName>
</protein>
<reference evidence="2 3" key="1">
    <citation type="submission" date="2015-09" db="EMBL/GenBank/DDBJ databases">
        <title>Host preference determinants of Valsa canker pathogens revealed by comparative genomics.</title>
        <authorList>
            <person name="Yin Z."/>
            <person name="Huang L."/>
        </authorList>
    </citation>
    <scope>NUCLEOTIDE SEQUENCE [LARGE SCALE GENOMIC DNA]</scope>
    <source>
        <strain evidence="2 3">YSFL</strain>
    </source>
</reference>
<dbReference type="EMBL" id="LJZO01000064">
    <property type="protein sequence ID" value="ROV88677.1"/>
    <property type="molecule type" value="Genomic_DNA"/>
</dbReference>
<evidence type="ECO:0000313" key="3">
    <source>
        <dbReference type="Proteomes" id="UP000284375"/>
    </source>
</evidence>
<keyword evidence="3" id="KW-1185">Reference proteome</keyword>
<proteinExistence type="predicted"/>
<evidence type="ECO:0000256" key="1">
    <source>
        <dbReference type="SAM" id="MobiDB-lite"/>
    </source>
</evidence>
<dbReference type="SUPFAM" id="SSF54001">
    <property type="entry name" value="Cysteine proteinases"/>
    <property type="match status" value="1"/>
</dbReference>
<dbReference type="InterPro" id="IPR038765">
    <property type="entry name" value="Papain-like_cys_pep_sf"/>
</dbReference>
<dbReference type="OrthoDB" id="5251554at2759"/>
<evidence type="ECO:0000313" key="2">
    <source>
        <dbReference type="EMBL" id="ROV88677.1"/>
    </source>
</evidence>
<organism evidence="2 3">
    <name type="scientific">Cytospora chrysosperma</name>
    <name type="common">Cytospora canker fungus</name>
    <name type="synonym">Sphaeria chrysosperma</name>
    <dbReference type="NCBI Taxonomy" id="252740"/>
    <lineage>
        <taxon>Eukaryota</taxon>
        <taxon>Fungi</taxon>
        <taxon>Dikarya</taxon>
        <taxon>Ascomycota</taxon>
        <taxon>Pezizomycotina</taxon>
        <taxon>Sordariomycetes</taxon>
        <taxon>Sordariomycetidae</taxon>
        <taxon>Diaporthales</taxon>
        <taxon>Cytosporaceae</taxon>
        <taxon>Cytospora</taxon>
    </lineage>
</organism>
<feature type="compositionally biased region" description="Low complexity" evidence="1">
    <location>
        <begin position="423"/>
        <end position="435"/>
    </location>
</feature>
<feature type="region of interest" description="Disordered" evidence="1">
    <location>
        <begin position="396"/>
        <end position="435"/>
    </location>
</feature>
<accession>A0A423VCI2</accession>